<dbReference type="InterPro" id="IPR052934">
    <property type="entry name" value="Methyl-DNA_Rec/Restrict_Enz"/>
</dbReference>
<keyword evidence="3" id="KW-1185">Reference proteome</keyword>
<dbReference type="Pfam" id="PF07728">
    <property type="entry name" value="AAA_5"/>
    <property type="match status" value="1"/>
</dbReference>
<sequence>MAIFSPYAELLRNLIPQLQSSLASYAEADRPILAALLAQWANFKALPLLEEEEMQLLRAQWKKGAQWGEEFEQLSSSLQAVHLQLGLLLAELQPSFAQKLELQSKGPGLNLWPMQLSFWAEQLLIYKRDGNAKGLSASGQLLLAYLEQPLKRLPIFRQKALSYILDSFLGPAAKQSLLLDLFSELGLKAKLAENYPLLLGQLLFLPLLRELWDKQYDSLGKEQIDDWEESQLIYHREKERPLNQLYYGPSACGKTRAARLEALSICEGLPLVQIEQLSTEEIEQRLEEQRQAGHLAMIAFHPAMSYEDFMEGLKPQMQGKQLHYVLEEGLFKRFAKAALAQPLKRFVLLIDELNRAEVGAVFGELLSLLSAENRLGGKAPMQLVLPYSKATFALPDNLYILATMNEGDRSLQSLDWALRRRFHAIAVRPEPQLLGDCQGIDLARLLQALNQRIRLYFSAAQEIGHGYLLGIRQLEELNLCFAHRIIPLLESYAYGDLRLLGPILGQAFIERRRLGHSLAFYGVGQQEEQFSYHIRSFPLAASAYKQLYE</sequence>
<accession>H6L3G3</accession>
<protein>
    <submittedName>
        <fullName evidence="2">ATPase associated with various cellular activities AAA_5</fullName>
        <ecNumber evidence="2">3.1.21.-</ecNumber>
    </submittedName>
</protein>
<dbReference type="PANTHER" id="PTHR37291:SF1">
    <property type="entry name" value="TYPE IV METHYL-DIRECTED RESTRICTION ENZYME ECOKMCRB SUBUNIT"/>
    <property type="match status" value="1"/>
</dbReference>
<gene>
    <name evidence="2" type="primary">mcrB</name>
    <name evidence="2" type="ordered locus">SGRA_1075</name>
</gene>
<dbReference type="GO" id="GO:0016887">
    <property type="term" value="F:ATP hydrolysis activity"/>
    <property type="evidence" value="ECO:0007669"/>
    <property type="project" value="InterPro"/>
</dbReference>
<evidence type="ECO:0000259" key="1">
    <source>
        <dbReference type="Pfam" id="PF07728"/>
    </source>
</evidence>
<dbReference type="KEGG" id="sgn:SGRA_1075"/>
<evidence type="ECO:0000313" key="2">
    <source>
        <dbReference type="EMBL" id="AFC23810.1"/>
    </source>
</evidence>
<dbReference type="EC" id="3.1.21.-" evidence="2"/>
<dbReference type="OrthoDB" id="9781481at2"/>
<dbReference type="EMBL" id="CP002831">
    <property type="protein sequence ID" value="AFC23810.1"/>
    <property type="molecule type" value="Genomic_DNA"/>
</dbReference>
<keyword evidence="2" id="KW-0378">Hydrolase</keyword>
<dbReference type="InterPro" id="IPR027417">
    <property type="entry name" value="P-loop_NTPase"/>
</dbReference>
<dbReference type="STRING" id="984262.SGRA_1075"/>
<organism evidence="2 3">
    <name type="scientific">Saprospira grandis (strain Lewin)</name>
    <dbReference type="NCBI Taxonomy" id="984262"/>
    <lineage>
        <taxon>Bacteria</taxon>
        <taxon>Pseudomonadati</taxon>
        <taxon>Bacteroidota</taxon>
        <taxon>Saprospiria</taxon>
        <taxon>Saprospirales</taxon>
        <taxon>Saprospiraceae</taxon>
        <taxon>Saprospira</taxon>
    </lineage>
</organism>
<dbReference type="Gene3D" id="3.40.50.300">
    <property type="entry name" value="P-loop containing nucleotide triphosphate hydrolases"/>
    <property type="match status" value="1"/>
</dbReference>
<evidence type="ECO:0000313" key="3">
    <source>
        <dbReference type="Proteomes" id="UP000007519"/>
    </source>
</evidence>
<name>H6L3G3_SAPGL</name>
<dbReference type="GO" id="GO:0005524">
    <property type="term" value="F:ATP binding"/>
    <property type="evidence" value="ECO:0007669"/>
    <property type="project" value="InterPro"/>
</dbReference>
<dbReference type="SUPFAM" id="SSF52540">
    <property type="entry name" value="P-loop containing nucleoside triphosphate hydrolases"/>
    <property type="match status" value="1"/>
</dbReference>
<dbReference type="PANTHER" id="PTHR37291">
    <property type="entry name" value="5-METHYLCYTOSINE-SPECIFIC RESTRICTION ENZYME B"/>
    <property type="match status" value="1"/>
</dbReference>
<dbReference type="AlphaFoldDB" id="H6L3G3"/>
<dbReference type="InterPro" id="IPR011704">
    <property type="entry name" value="ATPase_dyneun-rel_AAA"/>
</dbReference>
<dbReference type="Proteomes" id="UP000007519">
    <property type="component" value="Chromosome"/>
</dbReference>
<feature type="domain" description="ATPase dynein-related AAA" evidence="1">
    <location>
        <begin position="292"/>
        <end position="422"/>
    </location>
</feature>
<dbReference type="RefSeq" id="WP_015691459.1">
    <property type="nucleotide sequence ID" value="NC_016940.1"/>
</dbReference>
<dbReference type="HOGENOM" id="CLU_495975_0_0_10"/>
<dbReference type="eggNOG" id="COG1401">
    <property type="taxonomic scope" value="Bacteria"/>
</dbReference>
<reference evidence="2 3" key="1">
    <citation type="journal article" date="2012" name="Stand. Genomic Sci.">
        <title>Complete genome sequencing and analysis of Saprospira grandis str. Lewin, a predatory marine bacterium.</title>
        <authorList>
            <person name="Saw J.H."/>
            <person name="Yuryev A."/>
            <person name="Kanbe M."/>
            <person name="Hou S."/>
            <person name="Young A.G."/>
            <person name="Aizawa S."/>
            <person name="Alam M."/>
        </authorList>
    </citation>
    <scope>NUCLEOTIDE SEQUENCE [LARGE SCALE GENOMIC DNA]</scope>
    <source>
        <strain evidence="2 3">Lewin</strain>
    </source>
</reference>
<proteinExistence type="predicted"/>
<dbReference type="REBASE" id="45864">
    <property type="entry name" value="SgrLMcrBCP"/>
</dbReference>